<dbReference type="GO" id="GO:0006633">
    <property type="term" value="P:fatty acid biosynthetic process"/>
    <property type="evidence" value="ECO:0007669"/>
    <property type="project" value="UniProtKB-UniRule"/>
</dbReference>
<dbReference type="GO" id="GO:0052856">
    <property type="term" value="F:NAD(P)HX epimerase activity"/>
    <property type="evidence" value="ECO:0007669"/>
    <property type="project" value="TreeGrafter"/>
</dbReference>
<dbReference type="GO" id="GO:0005524">
    <property type="term" value="F:ATP binding"/>
    <property type="evidence" value="ECO:0007669"/>
    <property type="project" value="UniProtKB-KW"/>
</dbReference>
<evidence type="ECO:0000256" key="8">
    <source>
        <dbReference type="ARBA" id="ARBA00022857"/>
    </source>
</evidence>
<dbReference type="Gene3D" id="3.40.1190.20">
    <property type="match status" value="1"/>
</dbReference>
<dbReference type="Pfam" id="PF01256">
    <property type="entry name" value="Carb_kinase"/>
    <property type="match status" value="1"/>
</dbReference>
<dbReference type="Gene3D" id="3.90.470.20">
    <property type="entry name" value="4'-phosphopantetheinyl transferase domain"/>
    <property type="match status" value="1"/>
</dbReference>
<dbReference type="GO" id="GO:0005737">
    <property type="term" value="C:cytoplasm"/>
    <property type="evidence" value="ECO:0007669"/>
    <property type="project" value="UniProtKB-SubCell"/>
</dbReference>
<dbReference type="NCBIfam" id="TIGR00516">
    <property type="entry name" value="acpS"/>
    <property type="match status" value="1"/>
</dbReference>
<evidence type="ECO:0000259" key="15">
    <source>
        <dbReference type="PROSITE" id="PS51383"/>
    </source>
</evidence>
<accession>A0A9D5R7Y6</accession>
<dbReference type="EC" id="2.7.8.7" evidence="13"/>
<keyword evidence="12 14" id="KW-0456">Lyase</keyword>
<dbReference type="InterPro" id="IPR029056">
    <property type="entry name" value="Ribokinase-like"/>
</dbReference>
<feature type="domain" description="YjeF C-terminal" evidence="15">
    <location>
        <begin position="122"/>
        <end position="403"/>
    </location>
</feature>
<dbReference type="GO" id="GO:0052855">
    <property type="term" value="F:ADP-dependent NAD(P)H-hydrate dehydratase activity"/>
    <property type="evidence" value="ECO:0007669"/>
    <property type="project" value="UniProtKB-UniRule"/>
</dbReference>
<feature type="binding site" evidence="14">
    <location>
        <position position="157"/>
    </location>
    <ligand>
        <name>(6S)-NADPHX</name>
        <dbReference type="ChEBI" id="CHEBI:64076"/>
    </ligand>
</feature>
<comment type="catalytic activity">
    <reaction evidence="13">
        <text>apo-[ACP] + CoA = holo-[ACP] + adenosine 3',5'-bisphosphate + H(+)</text>
        <dbReference type="Rhea" id="RHEA:12068"/>
        <dbReference type="Rhea" id="RHEA-COMP:9685"/>
        <dbReference type="Rhea" id="RHEA-COMP:9690"/>
        <dbReference type="ChEBI" id="CHEBI:15378"/>
        <dbReference type="ChEBI" id="CHEBI:29999"/>
        <dbReference type="ChEBI" id="CHEBI:57287"/>
        <dbReference type="ChEBI" id="CHEBI:58343"/>
        <dbReference type="ChEBI" id="CHEBI:64479"/>
        <dbReference type="EC" id="2.7.8.7"/>
    </reaction>
</comment>
<keyword evidence="6 14" id="KW-0067">ATP-binding</keyword>
<dbReference type="InterPro" id="IPR037143">
    <property type="entry name" value="4-PPantetheinyl_Trfase_dom_sf"/>
</dbReference>
<dbReference type="NCBIfam" id="TIGR00556">
    <property type="entry name" value="pantethn_trn"/>
    <property type="match status" value="1"/>
</dbReference>
<protein>
    <recommendedName>
        <fullName evidence="13 14">Multifunctional fusion protein</fullName>
    </recommendedName>
    <domain>
        <recommendedName>
            <fullName evidence="13">Holo-[acyl-carrier-protein] synthase</fullName>
            <shortName evidence="13">Holo-ACP synthase</shortName>
            <ecNumber evidence="13">2.7.8.7</ecNumber>
        </recommendedName>
        <alternativeName>
            <fullName evidence="13">4'-phosphopantetheinyl transferase AcpS</fullName>
        </alternativeName>
    </domain>
    <domain>
        <recommendedName>
            <fullName evidence="14">ADP-dependent (S)-NAD(P)H-hydrate dehydratase</fullName>
            <ecNumber evidence="14">4.2.1.136</ecNumber>
        </recommendedName>
        <alternativeName>
            <fullName evidence="14">ADP-dependent NAD(P)HX dehydratase</fullName>
        </alternativeName>
    </domain>
</protein>
<dbReference type="CDD" id="cd01171">
    <property type="entry name" value="YXKO-related"/>
    <property type="match status" value="1"/>
</dbReference>
<dbReference type="PANTHER" id="PTHR12592:SF0">
    <property type="entry name" value="ATP-DEPENDENT (S)-NAD(P)H-HYDRATE DEHYDRATASE"/>
    <property type="match status" value="1"/>
</dbReference>
<comment type="cofactor">
    <cofactor evidence="13">
        <name>Mg(2+)</name>
        <dbReference type="ChEBI" id="CHEBI:18420"/>
    </cofactor>
</comment>
<keyword evidence="4 14" id="KW-0547">Nucleotide-binding</keyword>
<dbReference type="SUPFAM" id="SSF53613">
    <property type="entry name" value="Ribokinase-like"/>
    <property type="match status" value="1"/>
</dbReference>
<dbReference type="PROSITE" id="PS51383">
    <property type="entry name" value="YJEF_C_3"/>
    <property type="match status" value="1"/>
</dbReference>
<dbReference type="NCBIfam" id="TIGR00196">
    <property type="entry name" value="yjeF_cterm"/>
    <property type="match status" value="1"/>
</dbReference>
<evidence type="ECO:0000256" key="12">
    <source>
        <dbReference type="ARBA" id="ARBA00023239"/>
    </source>
</evidence>
<organism evidence="16 17">
    <name type="scientific">Ructibacterium gallinarum</name>
    <dbReference type="NCBI Taxonomy" id="2779355"/>
    <lineage>
        <taxon>Bacteria</taxon>
        <taxon>Bacillati</taxon>
        <taxon>Bacillota</taxon>
        <taxon>Clostridia</taxon>
        <taxon>Eubacteriales</taxon>
        <taxon>Oscillospiraceae</taxon>
        <taxon>Ructibacterium</taxon>
    </lineage>
</organism>
<evidence type="ECO:0000256" key="2">
    <source>
        <dbReference type="ARBA" id="ARBA00022679"/>
    </source>
</evidence>
<dbReference type="InterPro" id="IPR017953">
    <property type="entry name" value="Carbohydrate_kinase_pred_CS"/>
</dbReference>
<keyword evidence="9 14" id="KW-0520">NAD</keyword>
<comment type="catalytic activity">
    <reaction evidence="14">
        <text>(6S)-NADPHX + ADP = AMP + phosphate + NADPH + H(+)</text>
        <dbReference type="Rhea" id="RHEA:32235"/>
        <dbReference type="ChEBI" id="CHEBI:15378"/>
        <dbReference type="ChEBI" id="CHEBI:43474"/>
        <dbReference type="ChEBI" id="CHEBI:57783"/>
        <dbReference type="ChEBI" id="CHEBI:64076"/>
        <dbReference type="ChEBI" id="CHEBI:456215"/>
        <dbReference type="ChEBI" id="CHEBI:456216"/>
        <dbReference type="EC" id="4.2.1.136"/>
    </reaction>
</comment>
<sequence>MIKTGVDAIEIERFARMKNLDTFVKRVFTRQESDYLKQRTAPYESIAGFYAAKEAFSKYMGTGMRGFGWKDIEIRHDELGKPILYFMGTPSSVDLSISHSKTIAVAVVCGEENAVGGFLAEQIKTYRALLPVRREDMHKGDAGRVFVLAGSKGMTGAAVLCAQAALRTGSGLVTVGTPVSEQPVLAVKLTETMTLPLPEKDGMLDASGAEQIWEKAKVSDVCAVGPGLGPAPELWRTIEKILQTKTPLLLDADGLNALSTHIDILEQKQGEVVLTPHPGEMSRLCGKSIEEIQADREGTAAEFAVRWGVTLLLKGKNTVIASPRGEVHCNPTGNSGMATGGMGDVLSGVIASLLGQGLSGYHAAVLGAFLHGLAGDLAADELGEFGMIASDVVSKLPFAICKLQNP</sequence>
<dbReference type="InterPro" id="IPR000631">
    <property type="entry name" value="CARKD"/>
</dbReference>
<dbReference type="HAMAP" id="MF_01965">
    <property type="entry name" value="NADHX_dehydratase"/>
    <property type="match status" value="1"/>
</dbReference>
<dbReference type="GO" id="GO:0046496">
    <property type="term" value="P:nicotinamide nucleotide metabolic process"/>
    <property type="evidence" value="ECO:0007669"/>
    <property type="project" value="UniProtKB-UniRule"/>
</dbReference>
<dbReference type="PANTHER" id="PTHR12592">
    <property type="entry name" value="ATP-DEPENDENT (S)-NAD(P)H-HYDRATE DEHYDRATASE FAMILY MEMBER"/>
    <property type="match status" value="1"/>
</dbReference>
<comment type="similarity">
    <text evidence="14">Belongs to the NnrD/CARKD family.</text>
</comment>
<keyword evidence="3 13" id="KW-0479">Metal-binding</keyword>
<keyword evidence="7 13" id="KW-0460">Magnesium</keyword>
<dbReference type="InterPro" id="IPR002582">
    <property type="entry name" value="ACPS"/>
</dbReference>
<evidence type="ECO:0000256" key="4">
    <source>
        <dbReference type="ARBA" id="ARBA00022741"/>
    </source>
</evidence>
<keyword evidence="13" id="KW-0963">Cytoplasm</keyword>
<dbReference type="HAMAP" id="MF_00101">
    <property type="entry name" value="AcpS"/>
    <property type="match status" value="1"/>
</dbReference>
<feature type="binding site" evidence="14">
    <location>
        <begin position="314"/>
        <end position="318"/>
    </location>
    <ligand>
        <name>AMP</name>
        <dbReference type="ChEBI" id="CHEBI:456215"/>
    </ligand>
</feature>
<evidence type="ECO:0000313" key="16">
    <source>
        <dbReference type="EMBL" id="MBE5038859.1"/>
    </source>
</evidence>
<evidence type="ECO:0000313" key="17">
    <source>
        <dbReference type="Proteomes" id="UP000806542"/>
    </source>
</evidence>
<name>A0A9D5R7Y6_9FIRM</name>
<dbReference type="RefSeq" id="WP_226391426.1">
    <property type="nucleotide sequence ID" value="NZ_JADCKB010000001.1"/>
</dbReference>
<evidence type="ECO:0000256" key="9">
    <source>
        <dbReference type="ARBA" id="ARBA00023027"/>
    </source>
</evidence>
<keyword evidence="11 13" id="KW-0275">Fatty acid biosynthesis</keyword>
<dbReference type="EMBL" id="JADCKB010000001">
    <property type="protein sequence ID" value="MBE5038859.1"/>
    <property type="molecule type" value="Genomic_DNA"/>
</dbReference>
<dbReference type="Pfam" id="PF01648">
    <property type="entry name" value="ACPS"/>
    <property type="match status" value="1"/>
</dbReference>
<evidence type="ECO:0000256" key="5">
    <source>
        <dbReference type="ARBA" id="ARBA00022832"/>
    </source>
</evidence>
<keyword evidence="17" id="KW-1185">Reference proteome</keyword>
<comment type="caution">
    <text evidence="16">The sequence shown here is derived from an EMBL/GenBank/DDBJ whole genome shotgun (WGS) entry which is preliminary data.</text>
</comment>
<dbReference type="SUPFAM" id="SSF56214">
    <property type="entry name" value="4'-phosphopantetheinyl transferase"/>
    <property type="match status" value="1"/>
</dbReference>
<dbReference type="EC" id="4.2.1.136" evidence="14"/>
<keyword evidence="5 13" id="KW-0276">Fatty acid metabolism</keyword>
<gene>
    <name evidence="13" type="primary">acpS</name>
    <name evidence="14" type="synonym">nnrD</name>
    <name evidence="16" type="ORF">INF28_00060</name>
</gene>
<comment type="function">
    <text evidence="13">Transfers the 4'-phosphopantetheine moiety from coenzyme A to a Ser of acyl-carrier-protein.</text>
</comment>
<feature type="binding site" evidence="14">
    <location>
        <position position="344"/>
    </location>
    <ligand>
        <name>(6S)-NADPHX</name>
        <dbReference type="ChEBI" id="CHEBI:64076"/>
    </ligand>
</feature>
<feature type="binding site" evidence="14">
    <location>
        <position position="227"/>
    </location>
    <ligand>
        <name>(6S)-NADPHX</name>
        <dbReference type="ChEBI" id="CHEBI:64076"/>
    </ligand>
</feature>
<dbReference type="GO" id="GO:0000287">
    <property type="term" value="F:magnesium ion binding"/>
    <property type="evidence" value="ECO:0007669"/>
    <property type="project" value="UniProtKB-UniRule"/>
</dbReference>
<comment type="catalytic activity">
    <reaction evidence="14">
        <text>(6S)-NADHX + ADP = AMP + phosphate + NADH + H(+)</text>
        <dbReference type="Rhea" id="RHEA:32223"/>
        <dbReference type="ChEBI" id="CHEBI:15378"/>
        <dbReference type="ChEBI" id="CHEBI:43474"/>
        <dbReference type="ChEBI" id="CHEBI:57945"/>
        <dbReference type="ChEBI" id="CHEBI:64074"/>
        <dbReference type="ChEBI" id="CHEBI:456215"/>
        <dbReference type="ChEBI" id="CHEBI:456216"/>
        <dbReference type="EC" id="4.2.1.136"/>
    </reaction>
</comment>
<evidence type="ECO:0000256" key="7">
    <source>
        <dbReference type="ARBA" id="ARBA00022842"/>
    </source>
</evidence>
<evidence type="ECO:0000256" key="14">
    <source>
        <dbReference type="HAMAP-Rule" id="MF_01965"/>
    </source>
</evidence>
<feature type="binding site" evidence="14">
    <location>
        <position position="277"/>
    </location>
    <ligand>
        <name>(6S)-NADPHX</name>
        <dbReference type="ChEBI" id="CHEBI:64076"/>
    </ligand>
</feature>
<keyword evidence="10 13" id="KW-0443">Lipid metabolism</keyword>
<dbReference type="Proteomes" id="UP000806542">
    <property type="component" value="Unassembled WGS sequence"/>
</dbReference>
<evidence type="ECO:0000256" key="10">
    <source>
        <dbReference type="ARBA" id="ARBA00023098"/>
    </source>
</evidence>
<evidence type="ECO:0000256" key="6">
    <source>
        <dbReference type="ARBA" id="ARBA00022840"/>
    </source>
</evidence>
<feature type="binding site" evidence="13">
    <location>
        <position position="7"/>
    </location>
    <ligand>
        <name>Mg(2+)</name>
        <dbReference type="ChEBI" id="CHEBI:18420"/>
    </ligand>
</feature>
<dbReference type="InterPro" id="IPR008278">
    <property type="entry name" value="4-PPantetheinyl_Trfase_dom"/>
</dbReference>
<comment type="function">
    <text evidence="14">Catalyzes the dehydration of the S-form of NAD(P)HX at the expense of ADP, which is converted to AMP. Together with NAD(P)HX epimerase, which catalyzes the epimerization of the S- and R-forms, the enzyme allows the repair of both epimers of NAD(P)HX, a damaged form of NAD(P)H that is a result of enzymatic or heat-dependent hydration.</text>
</comment>
<evidence type="ECO:0000256" key="13">
    <source>
        <dbReference type="HAMAP-Rule" id="MF_00101"/>
    </source>
</evidence>
<keyword evidence="2 13" id="KW-0808">Transferase</keyword>
<dbReference type="GO" id="GO:0110051">
    <property type="term" value="P:metabolite repair"/>
    <property type="evidence" value="ECO:0007669"/>
    <property type="project" value="TreeGrafter"/>
</dbReference>
<feature type="binding site" evidence="13">
    <location>
        <position position="54"/>
    </location>
    <ligand>
        <name>Mg(2+)</name>
        <dbReference type="ChEBI" id="CHEBI:18420"/>
    </ligand>
</feature>
<feature type="binding site" evidence="14">
    <location>
        <position position="343"/>
    </location>
    <ligand>
        <name>AMP</name>
        <dbReference type="ChEBI" id="CHEBI:456215"/>
    </ligand>
</feature>
<proteinExistence type="inferred from homology"/>
<reference evidence="16" key="1">
    <citation type="submission" date="2020-10" db="EMBL/GenBank/DDBJ databases">
        <title>ChiBAC.</title>
        <authorList>
            <person name="Zenner C."/>
            <person name="Hitch T.C.A."/>
            <person name="Clavel T."/>
        </authorList>
    </citation>
    <scope>NUCLEOTIDE SEQUENCE</scope>
    <source>
        <strain evidence="16">DSM 107454</strain>
    </source>
</reference>
<evidence type="ECO:0000256" key="11">
    <source>
        <dbReference type="ARBA" id="ARBA00023160"/>
    </source>
</evidence>
<comment type="subunit">
    <text evidence="14">Homotetramer.</text>
</comment>
<evidence type="ECO:0000256" key="1">
    <source>
        <dbReference type="ARBA" id="ARBA00022516"/>
    </source>
</evidence>
<dbReference type="AlphaFoldDB" id="A0A9D5R7Y6"/>
<keyword evidence="8 14" id="KW-0521">NADP</keyword>
<comment type="similarity">
    <text evidence="13">Belongs to the P-Pant transferase superfamily. AcpS family.</text>
</comment>
<comment type="subcellular location">
    <subcellularLocation>
        <location evidence="13">Cytoplasm</location>
    </subcellularLocation>
</comment>
<keyword evidence="1 13" id="KW-0444">Lipid biosynthesis</keyword>
<evidence type="ECO:0000256" key="3">
    <source>
        <dbReference type="ARBA" id="ARBA00022723"/>
    </source>
</evidence>
<dbReference type="GO" id="GO:0008897">
    <property type="term" value="F:holo-[acyl-carrier-protein] synthase activity"/>
    <property type="evidence" value="ECO:0007669"/>
    <property type="project" value="UniProtKB-UniRule"/>
</dbReference>
<dbReference type="InterPro" id="IPR004568">
    <property type="entry name" value="Ppantetheine-prot_Trfase_dom"/>
</dbReference>
<dbReference type="PROSITE" id="PS01050">
    <property type="entry name" value="YJEF_C_2"/>
    <property type="match status" value="1"/>
</dbReference>